<dbReference type="RefSeq" id="WP_139034443.1">
    <property type="nucleotide sequence ID" value="NZ_VDDA01000002.1"/>
</dbReference>
<dbReference type="AlphaFoldDB" id="A0A5C4LPY4"/>
<accession>A0A5C4LPY4</accession>
<evidence type="ECO:0000313" key="1">
    <source>
        <dbReference type="EMBL" id="TNC14902.1"/>
    </source>
</evidence>
<sequence length="171" mass="17072">MPAKKYLRSATTGYPTEQAATVVSTGVTNGGDVVALDDTGRLDSSVLPVGIGADVAILAATEALTAGDFVNVYSNAGAFSARKADASNTGKEAHGYVLAAVTSGANATVYFDGRNTSVTGMTPGPVFLSATNPGKATSTCPTGSGQLQQRIGVAVAATEVNFEAVTPIVLA</sequence>
<organism evidence="1 2">
    <name type="scientific">Methylobacterium terricola</name>
    <dbReference type="NCBI Taxonomy" id="2583531"/>
    <lineage>
        <taxon>Bacteria</taxon>
        <taxon>Pseudomonadati</taxon>
        <taxon>Pseudomonadota</taxon>
        <taxon>Alphaproteobacteria</taxon>
        <taxon>Hyphomicrobiales</taxon>
        <taxon>Methylobacteriaceae</taxon>
        <taxon>Methylobacterium</taxon>
    </lineage>
</organism>
<keyword evidence="2" id="KW-1185">Reference proteome</keyword>
<proteinExistence type="predicted"/>
<dbReference type="EMBL" id="VDDA01000002">
    <property type="protein sequence ID" value="TNC14902.1"/>
    <property type="molecule type" value="Genomic_DNA"/>
</dbReference>
<dbReference type="OrthoDB" id="4553984at2"/>
<evidence type="ECO:0000313" key="2">
    <source>
        <dbReference type="Proteomes" id="UP000305267"/>
    </source>
</evidence>
<comment type="caution">
    <text evidence="1">The sequence shown here is derived from an EMBL/GenBank/DDBJ whole genome shotgun (WGS) entry which is preliminary data.</text>
</comment>
<gene>
    <name evidence="1" type="ORF">FF100_04825</name>
</gene>
<name>A0A5C4LPY4_9HYPH</name>
<protein>
    <submittedName>
        <fullName evidence="1">Uncharacterized protein</fullName>
    </submittedName>
</protein>
<dbReference type="Proteomes" id="UP000305267">
    <property type="component" value="Unassembled WGS sequence"/>
</dbReference>
<reference evidence="1 2" key="1">
    <citation type="submission" date="2019-06" db="EMBL/GenBank/DDBJ databases">
        <title>Genome of Methylobacterium sp. 17Sr1-39.</title>
        <authorList>
            <person name="Seo T."/>
        </authorList>
    </citation>
    <scope>NUCLEOTIDE SEQUENCE [LARGE SCALE GENOMIC DNA]</scope>
    <source>
        <strain evidence="1 2">17Sr1-39</strain>
    </source>
</reference>